<dbReference type="InterPro" id="IPR028082">
    <property type="entry name" value="Peripla_BP_I"/>
</dbReference>
<dbReference type="EMBL" id="CP022192">
    <property type="protein sequence ID" value="AWI86385.1"/>
    <property type="molecule type" value="Genomic_DNA"/>
</dbReference>
<accession>A0A2U8HND1</accession>
<dbReference type="SUPFAM" id="SSF53822">
    <property type="entry name" value="Periplasmic binding protein-like I"/>
    <property type="match status" value="1"/>
</dbReference>
<evidence type="ECO:0000256" key="1">
    <source>
        <dbReference type="ARBA" id="ARBA00022970"/>
    </source>
</evidence>
<geneLocation type="plasmid" evidence="3 4">
    <name>unnamed2</name>
</geneLocation>
<feature type="signal peptide" evidence="2">
    <location>
        <begin position="1"/>
        <end position="23"/>
    </location>
</feature>
<feature type="chain" id="PRO_5015836785" evidence="2">
    <location>
        <begin position="24"/>
        <end position="390"/>
    </location>
</feature>
<sequence length="390" mass="42769">MTFSSMIARALLLLLLLSGPLAAQEAVRLVYLGLEADPYYAPQQLYTGLSLRDHHRPLEGLQLGLRDTRVLGRALGLGFELAEVTAAAEDLPQALAAIEESRPVAILMDLPPEDMAAALRAAGPETLFVNIRDRGDRWRREGCAANLLHTMPSDSMLSDALAQYLRARNWTEVLLVHGTTPADEDQLRAARGSAAKFGLRIVAERAFELSNDPRQRARSNIALLTGDARYDVVWLVDDLGDFGRVLPYATYAPRPVVGSEGLVPRAWHWTFERYGAPQLNQRFRRLAGRDMSSEDWAAWAAVKALAEAAVQAGSAGREELRAALRAPDLSVDLYKGVRGNFRPWNGQLRQPLLLATSNAVIAVAPVEGFAHETDTLDTLGQDRTESACAR</sequence>
<dbReference type="AlphaFoldDB" id="A0A2U8HND1"/>
<keyword evidence="2" id="KW-0732">Signal</keyword>
<dbReference type="Proteomes" id="UP000244915">
    <property type="component" value="Plasmid unnamed2"/>
</dbReference>
<organism evidence="3 4">
    <name type="scientific">Alloyangia pacifica</name>
    <dbReference type="NCBI Taxonomy" id="311180"/>
    <lineage>
        <taxon>Bacteria</taxon>
        <taxon>Pseudomonadati</taxon>
        <taxon>Pseudomonadota</taxon>
        <taxon>Alphaproteobacteria</taxon>
        <taxon>Rhodobacterales</taxon>
        <taxon>Roseobacteraceae</taxon>
        <taxon>Alloyangia</taxon>
    </lineage>
</organism>
<dbReference type="GO" id="GO:0006865">
    <property type="term" value="P:amino acid transport"/>
    <property type="evidence" value="ECO:0007669"/>
    <property type="project" value="UniProtKB-KW"/>
</dbReference>
<dbReference type="KEGG" id="ypac:CEW88_21705"/>
<evidence type="ECO:0000313" key="3">
    <source>
        <dbReference type="EMBL" id="AWI86385.1"/>
    </source>
</evidence>
<dbReference type="PANTHER" id="PTHR30483:SF6">
    <property type="entry name" value="PERIPLASMIC BINDING PROTEIN OF ABC TRANSPORTER FOR NATURAL AMINO ACIDS"/>
    <property type="match status" value="1"/>
</dbReference>
<dbReference type="PANTHER" id="PTHR30483">
    <property type="entry name" value="LEUCINE-SPECIFIC-BINDING PROTEIN"/>
    <property type="match status" value="1"/>
</dbReference>
<keyword evidence="1" id="KW-0813">Transport</keyword>
<evidence type="ECO:0000256" key="2">
    <source>
        <dbReference type="SAM" id="SignalP"/>
    </source>
</evidence>
<reference evidence="3 4" key="1">
    <citation type="submission" date="2017-06" db="EMBL/GenBank/DDBJ databases">
        <title>Yangia sp. YSBP01 complete genome sequence.</title>
        <authorList>
            <person name="Woo J.-H."/>
            <person name="Kim H.-S."/>
        </authorList>
    </citation>
    <scope>NUCLEOTIDE SEQUENCE [LARGE SCALE GENOMIC DNA]</scope>
    <source>
        <strain evidence="3 4">YSBP01</strain>
        <plasmid evidence="3 4">unnamed2</plasmid>
    </source>
</reference>
<protein>
    <submittedName>
        <fullName evidence="3">Amino acid ABC transporter substrate-binding protein</fullName>
    </submittedName>
</protein>
<keyword evidence="3" id="KW-0614">Plasmid</keyword>
<evidence type="ECO:0000313" key="4">
    <source>
        <dbReference type="Proteomes" id="UP000244915"/>
    </source>
</evidence>
<gene>
    <name evidence="3" type="ORF">CEW88_21705</name>
</gene>
<dbReference type="Gene3D" id="3.40.50.2300">
    <property type="match status" value="2"/>
</dbReference>
<proteinExistence type="predicted"/>
<keyword evidence="1" id="KW-0029">Amino-acid transport</keyword>
<dbReference type="InterPro" id="IPR051010">
    <property type="entry name" value="BCAA_transport"/>
</dbReference>
<name>A0A2U8HND1_9RHOB</name>